<evidence type="ECO:0000313" key="2">
    <source>
        <dbReference type="Proteomes" id="UP000051061"/>
    </source>
</evidence>
<accession>A0A9D5DT55</accession>
<gene>
    <name evidence="1" type="ORF">AN965_04355</name>
</gene>
<comment type="caution">
    <text evidence="1">The sequence shown here is derived from an EMBL/GenBank/DDBJ whole genome shotgun (WGS) entry which is preliminary data.</text>
</comment>
<reference evidence="1 2" key="1">
    <citation type="submission" date="2015-09" db="EMBL/GenBank/DDBJ databases">
        <title>Genome sequencing project for genomic taxonomy and phylogenomics of Bacillus-like bacteria.</title>
        <authorList>
            <person name="Liu B."/>
            <person name="Wang J."/>
            <person name="Zhu Y."/>
            <person name="Liu G."/>
            <person name="Chen Q."/>
            <person name="Chen Z."/>
            <person name="Lan J."/>
            <person name="Che J."/>
            <person name="Ge C."/>
            <person name="Shi H."/>
            <person name="Pan Z."/>
            <person name="Liu X."/>
        </authorList>
    </citation>
    <scope>NUCLEOTIDE SEQUENCE [LARGE SCALE GENOMIC DNA]</scope>
    <source>
        <strain evidence="1 2">DSM 19153</strain>
    </source>
</reference>
<organism evidence="1 2">
    <name type="scientific">Alkalicoccobacillus plakortidis</name>
    <dbReference type="NCBI Taxonomy" id="444060"/>
    <lineage>
        <taxon>Bacteria</taxon>
        <taxon>Bacillati</taxon>
        <taxon>Bacillota</taxon>
        <taxon>Bacilli</taxon>
        <taxon>Bacillales</taxon>
        <taxon>Bacillaceae</taxon>
        <taxon>Alkalicoccobacillus</taxon>
    </lineage>
</organism>
<keyword evidence="2" id="KW-1185">Reference proteome</keyword>
<evidence type="ECO:0000313" key="1">
    <source>
        <dbReference type="EMBL" id="KQL58296.1"/>
    </source>
</evidence>
<dbReference type="EMBL" id="LJJD01000009">
    <property type="protein sequence ID" value="KQL58296.1"/>
    <property type="molecule type" value="Genomic_DNA"/>
</dbReference>
<sequence length="59" mass="6696">MLTSNDFPKEGIHLQELLLFQSLSETDSLFSLAPQSFMNDKEGSLEKQPFLALVPFDFC</sequence>
<name>A0A9D5DT55_9BACI</name>
<protein>
    <submittedName>
        <fullName evidence="1">Uncharacterized protein</fullName>
    </submittedName>
</protein>
<proteinExistence type="predicted"/>
<dbReference type="AlphaFoldDB" id="A0A9D5DT55"/>
<dbReference type="Proteomes" id="UP000051061">
    <property type="component" value="Unassembled WGS sequence"/>
</dbReference>